<dbReference type="OrthoDB" id="6630808at2"/>
<dbReference type="AlphaFoldDB" id="A0A1I5GWZ4"/>
<dbReference type="RefSeq" id="WP_090966527.1">
    <property type="nucleotide sequence ID" value="NZ_FOVG01000005.1"/>
</dbReference>
<sequence length="143" mass="16292">MLIWNEFIKLLGCSKLDGKFINISSIFNELPKIEEGVLGDKSYYSFLHSGVLFLLESEVVDQITFYAKQEEGFSEYRGELPVSINSSEHESVQILGRPSVLGGGKMDALMGYIDRWIKYEKEGYALHLQFNQNANLSRVTLMK</sequence>
<evidence type="ECO:0000313" key="1">
    <source>
        <dbReference type="EMBL" id="SFO40433.1"/>
    </source>
</evidence>
<reference evidence="2" key="1">
    <citation type="submission" date="2016-10" db="EMBL/GenBank/DDBJ databases">
        <authorList>
            <person name="Varghese N."/>
            <person name="Submissions S."/>
        </authorList>
    </citation>
    <scope>NUCLEOTIDE SEQUENCE [LARGE SCALE GENOMIC DNA]</scope>
    <source>
        <strain evidence="2">OV426</strain>
    </source>
</reference>
<dbReference type="EMBL" id="FOVG01000005">
    <property type="protein sequence ID" value="SFO40433.1"/>
    <property type="molecule type" value="Genomic_DNA"/>
</dbReference>
<keyword evidence="2" id="KW-1185">Reference proteome</keyword>
<accession>A0A1I5GWZ4</accession>
<name>A0A1I5GWZ4_9GAMM</name>
<dbReference type="Proteomes" id="UP000198968">
    <property type="component" value="Unassembled WGS sequence"/>
</dbReference>
<proteinExistence type="predicted"/>
<gene>
    <name evidence="1" type="ORF">SAMN05428971_3879</name>
</gene>
<organism evidence="1 2">
    <name type="scientific">Candidatus Pantoea varia</name>
    <dbReference type="NCBI Taxonomy" id="1881036"/>
    <lineage>
        <taxon>Bacteria</taxon>
        <taxon>Pseudomonadati</taxon>
        <taxon>Pseudomonadota</taxon>
        <taxon>Gammaproteobacteria</taxon>
        <taxon>Enterobacterales</taxon>
        <taxon>Erwiniaceae</taxon>
        <taxon>Pantoea</taxon>
    </lineage>
</organism>
<protein>
    <submittedName>
        <fullName evidence="1">Filamentous hemagglutinin</fullName>
    </submittedName>
</protein>
<evidence type="ECO:0000313" key="2">
    <source>
        <dbReference type="Proteomes" id="UP000198968"/>
    </source>
</evidence>